<keyword evidence="3" id="KW-1185">Reference proteome</keyword>
<dbReference type="Proteomes" id="UP000664521">
    <property type="component" value="Unassembled WGS sequence"/>
</dbReference>
<dbReference type="InterPro" id="IPR002347">
    <property type="entry name" value="SDR_fam"/>
</dbReference>
<evidence type="ECO:0000313" key="3">
    <source>
        <dbReference type="Proteomes" id="UP000664521"/>
    </source>
</evidence>
<dbReference type="Gene3D" id="3.40.50.720">
    <property type="entry name" value="NAD(P)-binding Rossmann-like Domain"/>
    <property type="match status" value="1"/>
</dbReference>
<dbReference type="AlphaFoldDB" id="A0A8H3G7P4"/>
<dbReference type="PANTHER" id="PTHR43157:SF31">
    <property type="entry name" value="PHOSPHATIDYLINOSITOL-GLYCAN BIOSYNTHESIS CLASS F PROTEIN"/>
    <property type="match status" value="1"/>
</dbReference>
<gene>
    <name evidence="2" type="ORF">HETSPECPRED_009229</name>
</gene>
<protein>
    <submittedName>
        <fullName evidence="2">Uncharacterized protein</fullName>
    </submittedName>
</protein>
<evidence type="ECO:0000313" key="2">
    <source>
        <dbReference type="EMBL" id="CAF9934461.1"/>
    </source>
</evidence>
<proteinExistence type="predicted"/>
<name>A0A8H3G7P4_9LECA</name>
<keyword evidence="1" id="KW-0560">Oxidoreductase</keyword>
<dbReference type="PANTHER" id="PTHR43157">
    <property type="entry name" value="PHOSPHATIDYLINOSITOL-GLYCAN BIOSYNTHESIS CLASS F PROTEIN-RELATED"/>
    <property type="match status" value="1"/>
</dbReference>
<comment type="caution">
    <text evidence="2">The sequence shown here is derived from an EMBL/GenBank/DDBJ whole genome shotgun (WGS) entry which is preliminary data.</text>
</comment>
<dbReference type="EMBL" id="CAJPDS010000075">
    <property type="protein sequence ID" value="CAF9934461.1"/>
    <property type="molecule type" value="Genomic_DNA"/>
</dbReference>
<sequence length="294" mass="32467">MATLSFLHSQWFVEPPVPTHDFSGQTVIVTGANRGIGYEAIRHLLRLNAATVILAVRSVSRGNEAAAALHSATGRSGAVKIYELDMGNQESVKKFAAQMEDLDRLDAVLLNAGIYTQDFEFVDGHESTLTINVINTFLLAMLLVPTLRKSSQSWNIAPRISIVASDRHVMTNLPEWKAENTFQLLNDEKKAKMNDRYYVSKLLQILLGRELAKRLGDPRRRSAGASRIILNSFTPGYCFSGLTEKAHSVTAFGFWLLKKATARSTEVGGRTLVAAIAKGEESHGKYLNDCEVDE</sequence>
<dbReference type="OrthoDB" id="542013at2759"/>
<reference evidence="2" key="1">
    <citation type="submission" date="2021-03" db="EMBL/GenBank/DDBJ databases">
        <authorList>
            <person name="Tagirdzhanova G."/>
        </authorList>
    </citation>
    <scope>NUCLEOTIDE SEQUENCE</scope>
</reference>
<accession>A0A8H3G7P4</accession>
<evidence type="ECO:0000256" key="1">
    <source>
        <dbReference type="ARBA" id="ARBA00023002"/>
    </source>
</evidence>
<dbReference type="PRINTS" id="PR00081">
    <property type="entry name" value="GDHRDH"/>
</dbReference>
<dbReference type="GO" id="GO:0016491">
    <property type="term" value="F:oxidoreductase activity"/>
    <property type="evidence" value="ECO:0007669"/>
    <property type="project" value="UniProtKB-KW"/>
</dbReference>
<dbReference type="Pfam" id="PF00106">
    <property type="entry name" value="adh_short"/>
    <property type="match status" value="1"/>
</dbReference>
<organism evidence="2 3">
    <name type="scientific">Heterodermia speciosa</name>
    <dbReference type="NCBI Taxonomy" id="116794"/>
    <lineage>
        <taxon>Eukaryota</taxon>
        <taxon>Fungi</taxon>
        <taxon>Dikarya</taxon>
        <taxon>Ascomycota</taxon>
        <taxon>Pezizomycotina</taxon>
        <taxon>Lecanoromycetes</taxon>
        <taxon>OSLEUM clade</taxon>
        <taxon>Lecanoromycetidae</taxon>
        <taxon>Caliciales</taxon>
        <taxon>Physciaceae</taxon>
        <taxon>Heterodermia</taxon>
    </lineage>
</organism>
<dbReference type="SUPFAM" id="SSF51735">
    <property type="entry name" value="NAD(P)-binding Rossmann-fold domains"/>
    <property type="match status" value="1"/>
</dbReference>
<dbReference type="InterPro" id="IPR036291">
    <property type="entry name" value="NAD(P)-bd_dom_sf"/>
</dbReference>